<reference evidence="1 2" key="1">
    <citation type="submission" date="2019-05" db="EMBL/GenBank/DDBJ databases">
        <title>Hymenobacter edaphi sp. nov., isolated from abandoned arsenic-contaminated farmland soil.</title>
        <authorList>
            <person name="Nie L."/>
        </authorList>
    </citation>
    <scope>NUCLEOTIDE SEQUENCE [LARGE SCALE GENOMIC DNA]</scope>
    <source>
        <strain evidence="1 2">1-3-3-8</strain>
    </source>
</reference>
<accession>A0A5R8WM44</accession>
<name>A0A5R8WM44_9BACT</name>
<evidence type="ECO:0000313" key="1">
    <source>
        <dbReference type="EMBL" id="TLM89957.1"/>
    </source>
</evidence>
<protein>
    <submittedName>
        <fullName evidence="1">Uncharacterized protein</fullName>
    </submittedName>
</protein>
<dbReference type="OrthoDB" id="881232at2"/>
<evidence type="ECO:0000313" key="2">
    <source>
        <dbReference type="Proteomes" id="UP000305517"/>
    </source>
</evidence>
<proteinExistence type="predicted"/>
<comment type="caution">
    <text evidence="1">The sequence shown here is derived from an EMBL/GenBank/DDBJ whole genome shotgun (WGS) entry which is preliminary data.</text>
</comment>
<gene>
    <name evidence="1" type="ORF">FDY95_18200</name>
</gene>
<dbReference type="AlphaFoldDB" id="A0A5R8WM44"/>
<keyword evidence="2" id="KW-1185">Reference proteome</keyword>
<organism evidence="1 2">
    <name type="scientific">Hymenobacter jeollabukensis</name>
    <dbReference type="NCBI Taxonomy" id="2025313"/>
    <lineage>
        <taxon>Bacteria</taxon>
        <taxon>Pseudomonadati</taxon>
        <taxon>Bacteroidota</taxon>
        <taxon>Cytophagia</taxon>
        <taxon>Cytophagales</taxon>
        <taxon>Hymenobacteraceae</taxon>
        <taxon>Hymenobacter</taxon>
    </lineage>
</organism>
<dbReference type="Proteomes" id="UP000305517">
    <property type="component" value="Unassembled WGS sequence"/>
</dbReference>
<dbReference type="EMBL" id="VAJM01000010">
    <property type="protein sequence ID" value="TLM89957.1"/>
    <property type="molecule type" value="Genomic_DNA"/>
</dbReference>
<sequence>MSLAELRDQYGVTSRLPVRYDRDSLLLVFAAVEGDSPRMLWQDYDGAPLLDPKAFLANCVARLDFYKHQGHPQYNDITRYTSIKPVLTLGGQRQTFTGAPLTESFLVLPVPDLLFGQADNVTINTLAPALASAQLDQAVEAARLLFNINDGMFTSVMASKLLLARRQKSLYYYWTYPPGLMDGPNWMNGAETFVYRPGVGILTGTYSSYTEVEGHDFKVTRLRRLK</sequence>